<dbReference type="InterPro" id="IPR011032">
    <property type="entry name" value="GroES-like_sf"/>
</dbReference>
<dbReference type="InterPro" id="IPR013154">
    <property type="entry name" value="ADH-like_N"/>
</dbReference>
<dbReference type="Gene3D" id="3.90.180.10">
    <property type="entry name" value="Medium-chain alcohol dehydrogenases, catalytic domain"/>
    <property type="match status" value="1"/>
</dbReference>
<proteinExistence type="inferred from homology"/>
<dbReference type="SUPFAM" id="SSF50129">
    <property type="entry name" value="GroES-like"/>
    <property type="match status" value="1"/>
</dbReference>
<evidence type="ECO:0000256" key="9">
    <source>
        <dbReference type="ARBA" id="ARBA00039387"/>
    </source>
</evidence>
<keyword evidence="16" id="KW-1185">Reference proteome</keyword>
<evidence type="ECO:0000256" key="12">
    <source>
        <dbReference type="RuleBase" id="RU361277"/>
    </source>
</evidence>
<dbReference type="EMBL" id="BJHW01000001">
    <property type="protein sequence ID" value="GDY49907.1"/>
    <property type="molecule type" value="Genomic_DNA"/>
</dbReference>
<dbReference type="Pfam" id="PF08240">
    <property type="entry name" value="ADH_N"/>
    <property type="match status" value="1"/>
</dbReference>
<keyword evidence="2 12" id="KW-0479">Metal-binding</keyword>
<dbReference type="PROSITE" id="PS00059">
    <property type="entry name" value="ADH_ZINC"/>
    <property type="match status" value="1"/>
</dbReference>
<dbReference type="EC" id="1.1.1.329" evidence="8"/>
<comment type="catalytic activity">
    <reaction evidence="10">
        <text>2-deoxy-scyllo-inosamine + NAD(+) = 3-amino-2,3-dideoxy-scyllo-inosose + NADH + H(+)</text>
        <dbReference type="Rhea" id="RHEA:33883"/>
        <dbReference type="ChEBI" id="CHEBI:15378"/>
        <dbReference type="ChEBI" id="CHEBI:57540"/>
        <dbReference type="ChEBI" id="CHEBI:57945"/>
        <dbReference type="ChEBI" id="CHEBI:65002"/>
        <dbReference type="ChEBI" id="CHEBI:65003"/>
        <dbReference type="EC" id="1.1.1.329"/>
    </reaction>
</comment>
<evidence type="ECO:0000256" key="10">
    <source>
        <dbReference type="ARBA" id="ARBA00048685"/>
    </source>
</evidence>
<comment type="catalytic activity">
    <reaction evidence="11">
        <text>2-deoxy-scyllo-inosamine + NADP(+) = 3-amino-2,3-dideoxy-scyllo-inosose + NADPH + H(+)</text>
        <dbReference type="Rhea" id="RHEA:33879"/>
        <dbReference type="ChEBI" id="CHEBI:15378"/>
        <dbReference type="ChEBI" id="CHEBI:57783"/>
        <dbReference type="ChEBI" id="CHEBI:58349"/>
        <dbReference type="ChEBI" id="CHEBI:65002"/>
        <dbReference type="ChEBI" id="CHEBI:65003"/>
        <dbReference type="EC" id="1.1.1.329"/>
    </reaction>
</comment>
<reference evidence="15 16" key="1">
    <citation type="journal article" date="2020" name="Int. J. Syst. Evol. Microbiol.">
        <title>Reclassification of Streptomyces castelarensis and Streptomyces sporoclivatus as later heterotypic synonyms of Streptomyces antimycoticus.</title>
        <authorList>
            <person name="Komaki H."/>
            <person name="Tamura T."/>
        </authorList>
    </citation>
    <scope>NUCLEOTIDE SEQUENCE [LARGE SCALE GENOMIC DNA]</scope>
    <source>
        <strain evidence="15 16">NBRC 13459</strain>
    </source>
</reference>
<dbReference type="InterPro" id="IPR036291">
    <property type="entry name" value="NAD(P)-bd_dom_sf"/>
</dbReference>
<dbReference type="Gene3D" id="3.40.50.720">
    <property type="entry name" value="NAD(P)-binding Rossmann-like Domain"/>
    <property type="match status" value="1"/>
</dbReference>
<gene>
    <name evidence="15" type="ORF">SVIO_005300</name>
</gene>
<feature type="domain" description="Alcohol dehydrogenase-like C-terminal" evidence="13">
    <location>
        <begin position="189"/>
        <end position="327"/>
    </location>
</feature>
<protein>
    <recommendedName>
        <fullName evidence="9">2-deoxy-scyllo-inosamine dehydrogenase</fullName>
        <ecNumber evidence="8">1.1.1.329</ecNumber>
    </recommendedName>
</protein>
<accession>A0A4D4KTW5</accession>
<evidence type="ECO:0000259" key="14">
    <source>
        <dbReference type="Pfam" id="PF08240"/>
    </source>
</evidence>
<evidence type="ECO:0000256" key="5">
    <source>
        <dbReference type="ARBA" id="ARBA00037678"/>
    </source>
</evidence>
<dbReference type="PANTHER" id="PTHR43401">
    <property type="entry name" value="L-THREONINE 3-DEHYDROGENASE"/>
    <property type="match status" value="1"/>
</dbReference>
<evidence type="ECO:0000256" key="11">
    <source>
        <dbReference type="ARBA" id="ARBA00049085"/>
    </source>
</evidence>
<comment type="caution">
    <text evidence="15">The sequence shown here is derived from an EMBL/GenBank/DDBJ whole genome shotgun (WGS) entry which is preliminary data.</text>
</comment>
<sequence length="368" mass="39290">MSTMLAARAYDAESALVVEEVPVPEPTSGEVIVKVESAGLAPGMMSLLTMGAFKQLPTILGHEMAGTVSDVGPDVPGFTGGERVRVHPQLTCGRCVYCRSDRENMCAQYAVIGHAAFSDGPLPLYERYHDGGLAEYVRVPFWLLDRLPANVSFDIGAKVHDLGNAVRILKECHLPQAATVVITAATGTMGTASVKFAKRFGIGRLILVGRSAERLRDVEKLAEADGIPVDSIAIENLPEGWEADSGLTRAIRCLVPQGADAVLDYAPAGPITAHAMASLATGGVLAHMGGNTVPVPIPPIAIMGNCWRFVGTKGNTRNDVVDVLKLLEIGAVNVDDLITHHFTLAETVTAIQEMQRRTKPMWMTIVHP</sequence>
<feature type="domain" description="Alcohol dehydrogenase-like N-terminal" evidence="14">
    <location>
        <begin position="28"/>
        <end position="144"/>
    </location>
</feature>
<dbReference type="OrthoDB" id="3567264at2"/>
<evidence type="ECO:0000256" key="4">
    <source>
        <dbReference type="ARBA" id="ARBA00023002"/>
    </source>
</evidence>
<dbReference type="GO" id="GO:0016491">
    <property type="term" value="F:oxidoreductase activity"/>
    <property type="evidence" value="ECO:0007669"/>
    <property type="project" value="UniProtKB-KW"/>
</dbReference>
<comment type="function">
    <text evidence="5">Catalyzes the oxidation of 2-deoxy-scyllo-inosamine (DOIA) with NAD(+) or NADP(+), forming 3-amino-2,3-dideoxy-scyllo-inosose (amino-DOI).</text>
</comment>
<organism evidence="15 16">
    <name type="scientific">Streptomyces violaceusniger</name>
    <dbReference type="NCBI Taxonomy" id="68280"/>
    <lineage>
        <taxon>Bacteria</taxon>
        <taxon>Bacillati</taxon>
        <taxon>Actinomycetota</taxon>
        <taxon>Actinomycetes</taxon>
        <taxon>Kitasatosporales</taxon>
        <taxon>Streptomycetaceae</taxon>
        <taxon>Streptomyces</taxon>
        <taxon>Streptomyces violaceusniger group</taxon>
    </lineage>
</organism>
<dbReference type="SUPFAM" id="SSF51735">
    <property type="entry name" value="NAD(P)-binding Rossmann-fold domains"/>
    <property type="match status" value="1"/>
</dbReference>
<dbReference type="PANTHER" id="PTHR43401:SF4">
    <property type="entry name" value="D-ARABINOSE 1-DEHYDROGENASE (NADP(+))"/>
    <property type="match status" value="1"/>
</dbReference>
<comment type="cofactor">
    <cofactor evidence="1 12">
        <name>Zn(2+)</name>
        <dbReference type="ChEBI" id="CHEBI:29105"/>
    </cofactor>
</comment>
<dbReference type="InterPro" id="IPR002328">
    <property type="entry name" value="ADH_Zn_CS"/>
</dbReference>
<dbReference type="AlphaFoldDB" id="A0A4D4KTW5"/>
<evidence type="ECO:0000259" key="13">
    <source>
        <dbReference type="Pfam" id="PF00107"/>
    </source>
</evidence>
<keyword evidence="3 12" id="KW-0862">Zinc</keyword>
<dbReference type="Proteomes" id="UP000301309">
    <property type="component" value="Unassembled WGS sequence"/>
</dbReference>
<evidence type="ECO:0000256" key="6">
    <source>
        <dbReference type="ARBA" id="ARBA00037908"/>
    </source>
</evidence>
<evidence type="ECO:0000313" key="15">
    <source>
        <dbReference type="EMBL" id="GDY49907.1"/>
    </source>
</evidence>
<comment type="pathway">
    <text evidence="6">Metabolic intermediate biosynthesis; 2-deoxystreptamine biosynthesis; 2-deoxystreptamine from D-glucose 6-phosphate: step 3/4.</text>
</comment>
<keyword evidence="4" id="KW-0560">Oxidoreductase</keyword>
<dbReference type="RefSeq" id="WP_137975944.1">
    <property type="nucleotide sequence ID" value="NZ_BAAASO010000030.1"/>
</dbReference>
<dbReference type="InterPro" id="IPR050129">
    <property type="entry name" value="Zn_alcohol_dh"/>
</dbReference>
<evidence type="ECO:0000256" key="8">
    <source>
        <dbReference type="ARBA" id="ARBA00039102"/>
    </source>
</evidence>
<dbReference type="Pfam" id="PF00107">
    <property type="entry name" value="ADH_zinc_N"/>
    <property type="match status" value="1"/>
</dbReference>
<evidence type="ECO:0000313" key="16">
    <source>
        <dbReference type="Proteomes" id="UP000301309"/>
    </source>
</evidence>
<name>A0A4D4KTW5_STRVO</name>
<evidence type="ECO:0000256" key="2">
    <source>
        <dbReference type="ARBA" id="ARBA00022723"/>
    </source>
</evidence>
<dbReference type="GO" id="GO:0008270">
    <property type="term" value="F:zinc ion binding"/>
    <property type="evidence" value="ECO:0007669"/>
    <property type="project" value="InterPro"/>
</dbReference>
<evidence type="ECO:0000256" key="7">
    <source>
        <dbReference type="ARBA" id="ARBA00038004"/>
    </source>
</evidence>
<dbReference type="InterPro" id="IPR013149">
    <property type="entry name" value="ADH-like_C"/>
</dbReference>
<comment type="similarity">
    <text evidence="7">Belongs to the zinc-containing alcohol dehydrogenase family. DOIA dehydrogenase subfamily.</text>
</comment>
<evidence type="ECO:0000256" key="1">
    <source>
        <dbReference type="ARBA" id="ARBA00001947"/>
    </source>
</evidence>
<evidence type="ECO:0000256" key="3">
    <source>
        <dbReference type="ARBA" id="ARBA00022833"/>
    </source>
</evidence>